<keyword evidence="2" id="KW-0812">Transmembrane</keyword>
<reference evidence="3 4" key="1">
    <citation type="submission" date="2018-08" db="EMBL/GenBank/DDBJ databases">
        <authorList>
            <person name="Laetsch R D."/>
            <person name="Stevens L."/>
            <person name="Kumar S."/>
            <person name="Blaxter L. M."/>
        </authorList>
    </citation>
    <scope>NUCLEOTIDE SEQUENCE [LARGE SCALE GENOMIC DNA]</scope>
</reference>
<dbReference type="AlphaFoldDB" id="A0A498SHQ2"/>
<evidence type="ECO:0000313" key="3">
    <source>
        <dbReference type="EMBL" id="VBB30561.1"/>
    </source>
</evidence>
<organism evidence="3 4">
    <name type="scientific">Acanthocheilonema viteae</name>
    <name type="common">Filarial nematode worm</name>
    <name type="synonym">Dipetalonema viteae</name>
    <dbReference type="NCBI Taxonomy" id="6277"/>
    <lineage>
        <taxon>Eukaryota</taxon>
        <taxon>Metazoa</taxon>
        <taxon>Ecdysozoa</taxon>
        <taxon>Nematoda</taxon>
        <taxon>Chromadorea</taxon>
        <taxon>Rhabditida</taxon>
        <taxon>Spirurina</taxon>
        <taxon>Spiruromorpha</taxon>
        <taxon>Filarioidea</taxon>
        <taxon>Onchocercidae</taxon>
        <taxon>Acanthocheilonema</taxon>
    </lineage>
</organism>
<keyword evidence="2" id="KW-1133">Transmembrane helix</keyword>
<name>A0A498SHQ2_ACAVI</name>
<feature type="compositionally biased region" description="Polar residues" evidence="1">
    <location>
        <begin position="69"/>
        <end position="82"/>
    </location>
</feature>
<evidence type="ECO:0000313" key="4">
    <source>
        <dbReference type="Proteomes" id="UP000276991"/>
    </source>
</evidence>
<gene>
    <name evidence="3" type="ORF">NAV_LOCUS5352</name>
</gene>
<evidence type="ECO:0000256" key="1">
    <source>
        <dbReference type="SAM" id="MobiDB-lite"/>
    </source>
</evidence>
<feature type="transmembrane region" description="Helical" evidence="2">
    <location>
        <begin position="6"/>
        <end position="27"/>
    </location>
</feature>
<keyword evidence="2" id="KW-0472">Membrane</keyword>
<accession>A0A498SHQ2</accession>
<feature type="region of interest" description="Disordered" evidence="1">
    <location>
        <begin position="52"/>
        <end position="82"/>
    </location>
</feature>
<sequence>MGELRLEIISLVLAAMVYFCFPFSYFAEVYQASYHVDIFSVDLEMGDERLQRPNNGSAIHGRREPFTSRHASNSFVTSTTGL</sequence>
<evidence type="ECO:0000256" key="2">
    <source>
        <dbReference type="SAM" id="Phobius"/>
    </source>
</evidence>
<dbReference type="EMBL" id="UPTC01000916">
    <property type="protein sequence ID" value="VBB30561.1"/>
    <property type="molecule type" value="Genomic_DNA"/>
</dbReference>
<keyword evidence="4" id="KW-1185">Reference proteome</keyword>
<dbReference type="Proteomes" id="UP000276991">
    <property type="component" value="Unassembled WGS sequence"/>
</dbReference>
<protein>
    <submittedName>
        <fullName evidence="3">Uncharacterized protein</fullName>
    </submittedName>
</protein>
<proteinExistence type="predicted"/>